<name>A0A0F9TSL1_9ZZZZ</name>
<organism evidence="2">
    <name type="scientific">marine sediment metagenome</name>
    <dbReference type="NCBI Taxonomy" id="412755"/>
    <lineage>
        <taxon>unclassified sequences</taxon>
        <taxon>metagenomes</taxon>
        <taxon>ecological metagenomes</taxon>
    </lineage>
</organism>
<sequence>MEYDLTTQVKEFTAIEPAVYAAINVGSEISTKGFESAVVIVNAGVLGTGTADFQLDEADDDGSGSPDTFSAVADADLIGVELDLRLLAATDDGATKRMGYIGKKEWIRLSSIETVGFTSMIFGAVIVLGNPKRVPTT</sequence>
<protein>
    <recommendedName>
        <fullName evidence="3">PLAT domain-containing protein</fullName>
    </recommendedName>
</protein>
<evidence type="ECO:0000313" key="2">
    <source>
        <dbReference type="EMBL" id="KKN52116.1"/>
    </source>
</evidence>
<keyword evidence="1" id="KW-1133">Transmembrane helix</keyword>
<evidence type="ECO:0008006" key="3">
    <source>
        <dbReference type="Google" id="ProtNLM"/>
    </source>
</evidence>
<accession>A0A0F9TSL1</accession>
<proteinExistence type="predicted"/>
<keyword evidence="1" id="KW-0472">Membrane</keyword>
<dbReference type="EMBL" id="LAZR01001033">
    <property type="protein sequence ID" value="KKN52116.1"/>
    <property type="molecule type" value="Genomic_DNA"/>
</dbReference>
<gene>
    <name evidence="2" type="ORF">LCGC14_0615900</name>
</gene>
<dbReference type="AlphaFoldDB" id="A0A0F9TSL1"/>
<comment type="caution">
    <text evidence="2">The sequence shown here is derived from an EMBL/GenBank/DDBJ whole genome shotgun (WGS) entry which is preliminary data.</text>
</comment>
<evidence type="ECO:0000256" key="1">
    <source>
        <dbReference type="SAM" id="Phobius"/>
    </source>
</evidence>
<feature type="transmembrane region" description="Helical" evidence="1">
    <location>
        <begin position="106"/>
        <end position="128"/>
    </location>
</feature>
<keyword evidence="1" id="KW-0812">Transmembrane</keyword>
<reference evidence="2" key="1">
    <citation type="journal article" date="2015" name="Nature">
        <title>Complex archaea that bridge the gap between prokaryotes and eukaryotes.</title>
        <authorList>
            <person name="Spang A."/>
            <person name="Saw J.H."/>
            <person name="Jorgensen S.L."/>
            <person name="Zaremba-Niedzwiedzka K."/>
            <person name="Martijn J."/>
            <person name="Lind A.E."/>
            <person name="van Eijk R."/>
            <person name="Schleper C."/>
            <person name="Guy L."/>
            <person name="Ettema T.J."/>
        </authorList>
    </citation>
    <scope>NUCLEOTIDE SEQUENCE</scope>
</reference>